<keyword evidence="2" id="KW-1185">Reference proteome</keyword>
<dbReference type="AlphaFoldDB" id="R9PLG3"/>
<gene>
    <name evidence="1" type="ORF">AALB_2294</name>
</gene>
<accession>R9PLG3</accession>
<reference evidence="1" key="1">
    <citation type="journal article" date="2013" name="Genome Announc.">
        <title>Draft Genome Sequence of Agarivorans albus Strain MKT 106T, an Agarolytic Marine Bacterium.</title>
        <authorList>
            <person name="Yasuike M."/>
            <person name="Nakamura Y."/>
            <person name="Kai W."/>
            <person name="Fujiwara A."/>
            <person name="Fukui Y."/>
            <person name="Satomi M."/>
            <person name="Sano M."/>
        </authorList>
    </citation>
    <scope>NUCLEOTIDE SEQUENCE [LARGE SCALE GENOMIC DNA]</scope>
</reference>
<sequence length="38" mass="4262">MRKQNHKGFNFSALSNNVVLLKESVGDSFYAASLVLIY</sequence>
<protein>
    <submittedName>
        <fullName evidence="1">Uncharacterized protein</fullName>
    </submittedName>
</protein>
<evidence type="ECO:0000313" key="1">
    <source>
        <dbReference type="EMBL" id="GAD02214.1"/>
    </source>
</evidence>
<comment type="caution">
    <text evidence="1">The sequence shown here is derived from an EMBL/GenBank/DDBJ whole genome shotgun (WGS) entry which is preliminary data.</text>
</comment>
<organism evidence="1 2">
    <name type="scientific">Agarivorans albus MKT 106</name>
    <dbReference type="NCBI Taxonomy" id="1331007"/>
    <lineage>
        <taxon>Bacteria</taxon>
        <taxon>Pseudomonadati</taxon>
        <taxon>Pseudomonadota</taxon>
        <taxon>Gammaproteobacteria</taxon>
        <taxon>Alteromonadales</taxon>
        <taxon>Alteromonadaceae</taxon>
        <taxon>Agarivorans</taxon>
    </lineage>
</organism>
<dbReference type="Proteomes" id="UP000014461">
    <property type="component" value="Unassembled WGS sequence"/>
</dbReference>
<name>R9PLG3_AGAAL</name>
<proteinExistence type="predicted"/>
<evidence type="ECO:0000313" key="2">
    <source>
        <dbReference type="Proteomes" id="UP000014461"/>
    </source>
</evidence>
<dbReference type="EMBL" id="BARX01000014">
    <property type="protein sequence ID" value="GAD02214.1"/>
    <property type="molecule type" value="Genomic_DNA"/>
</dbReference>